<accession>A0A9P3C1A4</accession>
<keyword evidence="2" id="KW-1185">Reference proteome</keyword>
<evidence type="ECO:0000313" key="1">
    <source>
        <dbReference type="EMBL" id="GIK05959.1"/>
    </source>
</evidence>
<gene>
    <name evidence="1" type="ORF">Aspvir_010075</name>
</gene>
<organism evidence="1 2">
    <name type="scientific">Aspergillus viridinutans</name>
    <dbReference type="NCBI Taxonomy" id="75553"/>
    <lineage>
        <taxon>Eukaryota</taxon>
        <taxon>Fungi</taxon>
        <taxon>Dikarya</taxon>
        <taxon>Ascomycota</taxon>
        <taxon>Pezizomycotina</taxon>
        <taxon>Eurotiomycetes</taxon>
        <taxon>Eurotiomycetidae</taxon>
        <taxon>Eurotiales</taxon>
        <taxon>Aspergillaceae</taxon>
        <taxon>Aspergillus</taxon>
        <taxon>Aspergillus subgen. Fumigati</taxon>
    </lineage>
</organism>
<dbReference type="GeneID" id="66938057"/>
<sequence>MACLWAASKNFDTNNGQAFEIDCRMEDTTSTKYRQCVGRHQHCESVRFVRSPQCLAFHGKLTATDMSVVKLMDQGWDTGLATNTNGELNEKKLNSRGHPSALLLQTRGLVVTDPCELCSKSIPFQSRVVAATYQGKGLMNGRLEILAAGLAYTLVLS</sequence>
<name>A0A9P3C1A4_ASPVI</name>
<dbReference type="EMBL" id="BOPL01000009">
    <property type="protein sequence ID" value="GIK05959.1"/>
    <property type="molecule type" value="Genomic_DNA"/>
</dbReference>
<dbReference type="RefSeq" id="XP_043129145.1">
    <property type="nucleotide sequence ID" value="XM_043273210.1"/>
</dbReference>
<reference evidence="1 2" key="1">
    <citation type="submission" date="2021-02" db="EMBL/GenBank/DDBJ databases">
        <title>Pan-genome distribution and transcriptional activeness of fungal secondary metabolism genes in Aspergillus section Fumigati.</title>
        <authorList>
            <person name="Takahashi H."/>
            <person name="Umemura M."/>
            <person name="Ninomiya A."/>
            <person name="Kusuya Y."/>
            <person name="Urayama S."/>
            <person name="Shimizu M."/>
            <person name="Watanabe A."/>
            <person name="Kamei K."/>
            <person name="Yaguchi T."/>
            <person name="Hagiwara D."/>
        </authorList>
    </citation>
    <scope>NUCLEOTIDE SEQUENCE [LARGE SCALE GENOMIC DNA]</scope>
    <source>
        <strain evidence="1 2">IFM 47045</strain>
    </source>
</reference>
<evidence type="ECO:0000313" key="2">
    <source>
        <dbReference type="Proteomes" id="UP000710440"/>
    </source>
</evidence>
<dbReference type="AlphaFoldDB" id="A0A9P3C1A4"/>
<dbReference type="Proteomes" id="UP000710440">
    <property type="component" value="Unassembled WGS sequence"/>
</dbReference>
<protein>
    <submittedName>
        <fullName evidence="1">Uncharacterized protein</fullName>
    </submittedName>
</protein>
<dbReference type="OrthoDB" id="4511014at2759"/>
<proteinExistence type="predicted"/>
<comment type="caution">
    <text evidence="1">The sequence shown here is derived from an EMBL/GenBank/DDBJ whole genome shotgun (WGS) entry which is preliminary data.</text>
</comment>